<feature type="domain" description="Methylated-DNA-[protein]-cysteine S-methyltransferase DNA binding" evidence="2">
    <location>
        <begin position="6"/>
        <end position="59"/>
    </location>
</feature>
<organism evidence="3 4">
    <name type="scientific">Candidatus Dojkabacteria bacterium</name>
    <dbReference type="NCBI Taxonomy" id="2099670"/>
    <lineage>
        <taxon>Bacteria</taxon>
        <taxon>Candidatus Dojkabacteria</taxon>
    </lineage>
</organism>
<dbReference type="InterPro" id="IPR036388">
    <property type="entry name" value="WH-like_DNA-bd_sf"/>
</dbReference>
<dbReference type="InterPro" id="IPR014048">
    <property type="entry name" value="MethylDNA_cys_MeTrfase_DNA-bd"/>
</dbReference>
<evidence type="ECO:0000259" key="2">
    <source>
        <dbReference type="Pfam" id="PF01035"/>
    </source>
</evidence>
<comment type="caution">
    <text evidence="3">The sequence shown here is derived from an EMBL/GenBank/DDBJ whole genome shotgun (WGS) entry which is preliminary data.</text>
</comment>
<proteinExistence type="predicted"/>
<dbReference type="GO" id="GO:0006281">
    <property type="term" value="P:DNA repair"/>
    <property type="evidence" value="ECO:0007669"/>
    <property type="project" value="InterPro"/>
</dbReference>
<evidence type="ECO:0000256" key="1">
    <source>
        <dbReference type="ARBA" id="ARBA00022763"/>
    </source>
</evidence>
<dbReference type="SUPFAM" id="SSF46767">
    <property type="entry name" value="Methylated DNA-protein cysteine methyltransferase, C-terminal domain"/>
    <property type="match status" value="1"/>
</dbReference>
<dbReference type="Gene3D" id="1.10.10.10">
    <property type="entry name" value="Winged helix-like DNA-binding domain superfamily/Winged helix DNA-binding domain"/>
    <property type="match status" value="1"/>
</dbReference>
<dbReference type="PANTHER" id="PTHR42942:SF1">
    <property type="entry name" value="ALKYLTRANSFERASE-LIKE PROTEIN 1"/>
    <property type="match status" value="1"/>
</dbReference>
<sequence length="63" mass="7092">MVKYSELVFDIVRAIPSGSVITYGQIAAKLGDARKARVVGWVLPQITIFEEEIPWSRVITFLI</sequence>
<reference evidence="3" key="1">
    <citation type="submission" date="2020-04" db="EMBL/GenBank/DDBJ databases">
        <authorList>
            <person name="Zhang T."/>
        </authorList>
    </citation>
    <scope>NUCLEOTIDE SEQUENCE</scope>
    <source>
        <strain evidence="3">HKST-UBA17</strain>
    </source>
</reference>
<protein>
    <submittedName>
        <fullName evidence="3">MGMT family protein</fullName>
    </submittedName>
</protein>
<evidence type="ECO:0000313" key="4">
    <source>
        <dbReference type="Proteomes" id="UP000741282"/>
    </source>
</evidence>
<reference evidence="3" key="2">
    <citation type="journal article" date="2021" name="Microbiome">
        <title>Successional dynamics and alternative stable states in a saline activated sludge microbial community over 9 years.</title>
        <authorList>
            <person name="Wang Y."/>
            <person name="Ye J."/>
            <person name="Ju F."/>
            <person name="Liu L."/>
            <person name="Boyd J.A."/>
            <person name="Deng Y."/>
            <person name="Parks D.H."/>
            <person name="Jiang X."/>
            <person name="Yin X."/>
            <person name="Woodcroft B.J."/>
            <person name="Tyson G.W."/>
            <person name="Hugenholtz P."/>
            <person name="Polz M.F."/>
            <person name="Zhang T."/>
        </authorList>
    </citation>
    <scope>NUCLEOTIDE SEQUENCE</scope>
    <source>
        <strain evidence="3">HKST-UBA17</strain>
    </source>
</reference>
<dbReference type="GO" id="GO:0003824">
    <property type="term" value="F:catalytic activity"/>
    <property type="evidence" value="ECO:0007669"/>
    <property type="project" value="InterPro"/>
</dbReference>
<accession>A0A955KYI2</accession>
<dbReference type="EMBL" id="JAGQLN010000025">
    <property type="protein sequence ID" value="MCA9377206.1"/>
    <property type="molecule type" value="Genomic_DNA"/>
</dbReference>
<dbReference type="Pfam" id="PF01035">
    <property type="entry name" value="DNA_binding_1"/>
    <property type="match status" value="1"/>
</dbReference>
<dbReference type="InterPro" id="IPR036217">
    <property type="entry name" value="MethylDNA_cys_MeTrfase_DNAb"/>
</dbReference>
<dbReference type="CDD" id="cd06445">
    <property type="entry name" value="ATase"/>
    <property type="match status" value="1"/>
</dbReference>
<dbReference type="AlphaFoldDB" id="A0A955KYI2"/>
<evidence type="ECO:0000313" key="3">
    <source>
        <dbReference type="EMBL" id="MCA9377206.1"/>
    </source>
</evidence>
<dbReference type="PANTHER" id="PTHR42942">
    <property type="entry name" value="6-O-METHYLGUANINE DNA METHYLTRANSFERASE"/>
    <property type="match status" value="1"/>
</dbReference>
<gene>
    <name evidence="3" type="ORF">KC685_04795</name>
</gene>
<name>A0A955KYI2_9BACT</name>
<dbReference type="InterPro" id="IPR052520">
    <property type="entry name" value="ATL_DNA_repair"/>
</dbReference>
<dbReference type="Proteomes" id="UP000741282">
    <property type="component" value="Unassembled WGS sequence"/>
</dbReference>
<keyword evidence="1" id="KW-0227">DNA damage</keyword>